<sequence precursor="true">MNTTRLAFCIFLAVIISGCAASRPDPNPLQGWNYCFSRNPFRSNKTVLDDYHDYIQKLPPEERKFVGIINFFEDGTGQHAVQIEIPLNGTWWEHDLIYDKENKRVKVIKHRNGRYQS</sequence>
<evidence type="ECO:0000256" key="1">
    <source>
        <dbReference type="SAM" id="SignalP"/>
    </source>
</evidence>
<feature type="chain" id="PRO_5002894321" description="Lipoprotein" evidence="1">
    <location>
        <begin position="22"/>
        <end position="117"/>
    </location>
</feature>
<dbReference type="Proteomes" id="UP000003688">
    <property type="component" value="Unassembled WGS sequence"/>
</dbReference>
<protein>
    <recommendedName>
        <fullName evidence="4">Lipoprotein</fullName>
    </recommendedName>
</protein>
<comment type="caution">
    <text evidence="2">The sequence shown here is derived from an EMBL/GenBank/DDBJ whole genome shotgun (WGS) entry which is preliminary data.</text>
</comment>
<dbReference type="STRING" id="320771.Cflav_PD4681"/>
<evidence type="ECO:0000313" key="2">
    <source>
        <dbReference type="EMBL" id="EEF61641.1"/>
    </source>
</evidence>
<name>B9XEC7_PEDPL</name>
<dbReference type="EMBL" id="ABOX02000008">
    <property type="protein sequence ID" value="EEF61641.1"/>
    <property type="molecule type" value="Genomic_DNA"/>
</dbReference>
<keyword evidence="3" id="KW-1185">Reference proteome</keyword>
<evidence type="ECO:0008006" key="4">
    <source>
        <dbReference type="Google" id="ProtNLM"/>
    </source>
</evidence>
<feature type="signal peptide" evidence="1">
    <location>
        <begin position="1"/>
        <end position="21"/>
    </location>
</feature>
<organism evidence="2 3">
    <name type="scientific">Pedosphaera parvula (strain Ellin514)</name>
    <dbReference type="NCBI Taxonomy" id="320771"/>
    <lineage>
        <taxon>Bacteria</taxon>
        <taxon>Pseudomonadati</taxon>
        <taxon>Verrucomicrobiota</taxon>
        <taxon>Pedosphaerae</taxon>
        <taxon>Pedosphaerales</taxon>
        <taxon>Pedosphaeraceae</taxon>
        <taxon>Pedosphaera</taxon>
    </lineage>
</organism>
<dbReference type="OrthoDB" id="1619919at2"/>
<accession>B9XEC7</accession>
<keyword evidence="1" id="KW-0732">Signal</keyword>
<evidence type="ECO:0000313" key="3">
    <source>
        <dbReference type="Proteomes" id="UP000003688"/>
    </source>
</evidence>
<gene>
    <name evidence="2" type="ORF">Cflav_PD4681</name>
</gene>
<proteinExistence type="predicted"/>
<dbReference type="AlphaFoldDB" id="B9XEC7"/>
<reference evidence="2 3" key="1">
    <citation type="journal article" date="2011" name="J. Bacteriol.">
        <title>Genome sequence of 'Pedosphaera parvula' Ellin514, an aerobic Verrucomicrobial isolate from pasture soil.</title>
        <authorList>
            <person name="Kant R."/>
            <person name="van Passel M.W."/>
            <person name="Sangwan P."/>
            <person name="Palva A."/>
            <person name="Lucas S."/>
            <person name="Copeland A."/>
            <person name="Lapidus A."/>
            <person name="Glavina Del Rio T."/>
            <person name="Dalin E."/>
            <person name="Tice H."/>
            <person name="Bruce D."/>
            <person name="Goodwin L."/>
            <person name="Pitluck S."/>
            <person name="Chertkov O."/>
            <person name="Larimer F.W."/>
            <person name="Land M.L."/>
            <person name="Hauser L."/>
            <person name="Brettin T.S."/>
            <person name="Detter J.C."/>
            <person name="Han S."/>
            <person name="de Vos W.M."/>
            <person name="Janssen P.H."/>
            <person name="Smidt H."/>
        </authorList>
    </citation>
    <scope>NUCLEOTIDE SEQUENCE [LARGE SCALE GENOMIC DNA]</scope>
    <source>
        <strain evidence="2 3">Ellin514</strain>
    </source>
</reference>
<dbReference type="PROSITE" id="PS51257">
    <property type="entry name" value="PROKAR_LIPOPROTEIN"/>
    <property type="match status" value="1"/>
</dbReference>